<dbReference type="EMBL" id="CP042817">
    <property type="protein sequence ID" value="QEJ97218.1"/>
    <property type="molecule type" value="Genomic_DNA"/>
</dbReference>
<evidence type="ECO:0000313" key="8">
    <source>
        <dbReference type="Proteomes" id="UP000042527"/>
    </source>
</evidence>
<reference evidence="6" key="1">
    <citation type="submission" date="2015-01" db="EMBL/GenBank/DDBJ databases">
        <authorList>
            <person name="Xiang T."/>
            <person name="Song Y."/>
            <person name="Huang L."/>
            <person name="Wang B."/>
            <person name="Wu P."/>
        </authorList>
    </citation>
    <scope>NUCLEOTIDE SEQUENCE [LARGE SCALE GENOMIC DNA]</scope>
    <source>
        <strain evidence="6">V1</strain>
    </source>
</reference>
<evidence type="ECO:0000313" key="6">
    <source>
        <dbReference type="EMBL" id="CEM61311.1"/>
    </source>
</evidence>
<reference evidence="8" key="2">
    <citation type="submission" date="2015-01" db="EMBL/GenBank/DDBJ databases">
        <authorList>
            <person name="Manzoor Shahid"/>
            <person name="Zubair Saima"/>
        </authorList>
    </citation>
    <scope>NUCLEOTIDE SEQUENCE [LARGE SCALE GENOMIC DNA]</scope>
    <source>
        <strain evidence="8">V1</strain>
    </source>
</reference>
<dbReference type="Gene3D" id="1.20.120.910">
    <property type="entry name" value="DksA, coiled-coil domain"/>
    <property type="match status" value="1"/>
</dbReference>
<dbReference type="PANTHER" id="PTHR33823">
    <property type="entry name" value="RNA POLYMERASE-BINDING TRANSCRIPTION FACTOR DKSA-RELATED"/>
    <property type="match status" value="1"/>
</dbReference>
<dbReference type="Pfam" id="PF01258">
    <property type="entry name" value="zf-dskA_traR"/>
    <property type="match status" value="1"/>
</dbReference>
<dbReference type="InterPro" id="IPR000962">
    <property type="entry name" value="Znf_DskA_TraR"/>
</dbReference>
<accession>A0A0B7GXE2</accession>
<evidence type="ECO:0000256" key="1">
    <source>
        <dbReference type="ARBA" id="ARBA00022723"/>
    </source>
</evidence>
<dbReference type="RefSeq" id="WP_024753000.1">
    <property type="nucleotide sequence ID" value="NZ_CDNC01000009.1"/>
</dbReference>
<dbReference type="GO" id="GO:0008270">
    <property type="term" value="F:zinc ion binding"/>
    <property type="evidence" value="ECO:0007669"/>
    <property type="project" value="UniProtKB-KW"/>
</dbReference>
<feature type="domain" description="Zinc finger DksA/TraR C4-type" evidence="5">
    <location>
        <begin position="80"/>
        <end position="115"/>
    </location>
</feature>
<dbReference type="EMBL" id="CDNC01000009">
    <property type="protein sequence ID" value="CEM61311.1"/>
    <property type="molecule type" value="Genomic_DNA"/>
</dbReference>
<sequence>MKKEFIDEMKEVLQNNKIELLKTLAAHNEDFNAIIEGVDPKDFGDIAADDTDRKMLESMGAKGVKQLQQIDSALARIEQGKYGKCIKCNKEIPEDRLRALPYALMCIECQSASEQKKKRN</sequence>
<dbReference type="OrthoDB" id="9811543at2"/>
<protein>
    <submittedName>
        <fullName evidence="6">C4-type zinc finger protein, DksA/TraR family</fullName>
    </submittedName>
    <submittedName>
        <fullName evidence="7">TraR/DksA family transcriptional regulator</fullName>
    </submittedName>
</protein>
<dbReference type="GeneID" id="57752051"/>
<name>A0A0B7GXE2_TREPH</name>
<feature type="zinc finger region" description="dksA C4-type" evidence="4">
    <location>
        <begin position="85"/>
        <end position="109"/>
    </location>
</feature>
<dbReference type="AlphaFoldDB" id="A0A0B7GXE2"/>
<proteinExistence type="predicted"/>
<dbReference type="SUPFAM" id="SSF57716">
    <property type="entry name" value="Glucocorticoid receptor-like (DNA-binding domain)"/>
    <property type="match status" value="1"/>
</dbReference>
<dbReference type="PROSITE" id="PS51128">
    <property type="entry name" value="ZF_DKSA_2"/>
    <property type="match status" value="1"/>
</dbReference>
<evidence type="ECO:0000256" key="2">
    <source>
        <dbReference type="ARBA" id="ARBA00022771"/>
    </source>
</evidence>
<keyword evidence="1" id="KW-0479">Metal-binding</keyword>
<evidence type="ECO:0000256" key="4">
    <source>
        <dbReference type="PROSITE-ProRule" id="PRU00510"/>
    </source>
</evidence>
<evidence type="ECO:0000259" key="5">
    <source>
        <dbReference type="Pfam" id="PF01258"/>
    </source>
</evidence>
<dbReference type="Proteomes" id="UP000042527">
    <property type="component" value="Unassembled WGS sequence"/>
</dbReference>
<dbReference type="PANTHER" id="PTHR33823:SF4">
    <property type="entry name" value="GENERAL STRESS PROTEIN 16O"/>
    <property type="match status" value="1"/>
</dbReference>
<evidence type="ECO:0000313" key="9">
    <source>
        <dbReference type="Proteomes" id="UP000323594"/>
    </source>
</evidence>
<evidence type="ECO:0000256" key="3">
    <source>
        <dbReference type="ARBA" id="ARBA00022833"/>
    </source>
</evidence>
<keyword evidence="8" id="KW-1185">Reference proteome</keyword>
<dbReference type="Proteomes" id="UP000323594">
    <property type="component" value="Chromosome"/>
</dbReference>
<keyword evidence="2" id="KW-0863">Zinc-finger</keyword>
<dbReference type="InterPro" id="IPR037187">
    <property type="entry name" value="DnaK_N"/>
</dbReference>
<gene>
    <name evidence="7" type="ORF">FUT82_03930</name>
    <name evidence="6" type="ORF">TPHV1_170042</name>
</gene>
<reference evidence="7 9" key="3">
    <citation type="submission" date="2019-08" db="EMBL/GenBank/DDBJ databases">
        <authorList>
            <person name="Kuhnert P."/>
        </authorList>
    </citation>
    <scope>NUCLEOTIDE SEQUENCE [LARGE SCALE GENOMIC DNA]</scope>
    <source>
        <strain evidence="7 9">B36.5</strain>
    </source>
</reference>
<keyword evidence="3" id="KW-0862">Zinc</keyword>
<organism evidence="6 8">
    <name type="scientific">Treponema phagedenis</name>
    <dbReference type="NCBI Taxonomy" id="162"/>
    <lineage>
        <taxon>Bacteria</taxon>
        <taxon>Pseudomonadati</taxon>
        <taxon>Spirochaetota</taxon>
        <taxon>Spirochaetia</taxon>
        <taxon>Spirochaetales</taxon>
        <taxon>Treponemataceae</taxon>
        <taxon>Treponema</taxon>
    </lineage>
</organism>
<evidence type="ECO:0000313" key="7">
    <source>
        <dbReference type="EMBL" id="QEJ97218.1"/>
    </source>
</evidence>
<dbReference type="SUPFAM" id="SSF109635">
    <property type="entry name" value="DnaK suppressor protein DksA, alpha-hairpin domain"/>
    <property type="match status" value="1"/>
</dbReference>